<evidence type="ECO:0000313" key="6">
    <source>
        <dbReference type="Proteomes" id="UP000294813"/>
    </source>
</evidence>
<dbReference type="RefSeq" id="WP_165876415.1">
    <property type="nucleotide sequence ID" value="NZ_JAOQNU010000013.1"/>
</dbReference>
<accession>A0A4R2RMH5</accession>
<feature type="coiled-coil region" evidence="2">
    <location>
        <begin position="107"/>
        <end position="229"/>
    </location>
</feature>
<dbReference type="SUPFAM" id="SSF158499">
    <property type="entry name" value="DnaD domain-like"/>
    <property type="match status" value="1"/>
</dbReference>
<dbReference type="InterPro" id="IPR006343">
    <property type="entry name" value="DnaB/C_C"/>
</dbReference>
<organism evidence="5 6">
    <name type="scientific">Heliophilum fasciatum</name>
    <dbReference type="NCBI Taxonomy" id="35700"/>
    <lineage>
        <taxon>Bacteria</taxon>
        <taxon>Bacillati</taxon>
        <taxon>Bacillota</taxon>
        <taxon>Clostridia</taxon>
        <taxon>Eubacteriales</taxon>
        <taxon>Heliobacteriaceae</taxon>
        <taxon>Heliophilum</taxon>
    </lineage>
</organism>
<dbReference type="Proteomes" id="UP000294813">
    <property type="component" value="Unassembled WGS sequence"/>
</dbReference>
<proteinExistence type="inferred from homology"/>
<dbReference type="InterPro" id="IPR034829">
    <property type="entry name" value="DnaD-like_sf"/>
</dbReference>
<keyword evidence="6" id="KW-1185">Reference proteome</keyword>
<comment type="similarity">
    <text evidence="1">Belongs to the DnaB/DnaD family.</text>
</comment>
<evidence type="ECO:0000259" key="4">
    <source>
        <dbReference type="Pfam" id="PF07261"/>
    </source>
</evidence>
<evidence type="ECO:0000256" key="3">
    <source>
        <dbReference type="SAM" id="MobiDB-lite"/>
    </source>
</evidence>
<dbReference type="EMBL" id="SLXT01000014">
    <property type="protein sequence ID" value="TCP63869.1"/>
    <property type="molecule type" value="Genomic_DNA"/>
</dbReference>
<evidence type="ECO:0000256" key="1">
    <source>
        <dbReference type="ARBA" id="ARBA00093462"/>
    </source>
</evidence>
<reference evidence="5 6" key="1">
    <citation type="submission" date="2019-03" db="EMBL/GenBank/DDBJ databases">
        <title>Genomic Encyclopedia of Type Strains, Phase IV (KMG-IV): sequencing the most valuable type-strain genomes for metagenomic binning, comparative biology and taxonomic classification.</title>
        <authorList>
            <person name="Goeker M."/>
        </authorList>
    </citation>
    <scope>NUCLEOTIDE SEQUENCE [LARGE SCALE GENOMIC DNA]</scope>
    <source>
        <strain evidence="5 6">DSM 11170</strain>
    </source>
</reference>
<keyword evidence="2" id="KW-0175">Coiled coil</keyword>
<sequence length="467" mass="53755">MMAHWLQQLWRTRALHLHNLLYHSSDQLQLSTDMVQELLIIEERAYSAGELGIPVATLPQALADSIVRLQKMDLLAVQYREDRIVVTFEPLFAQLVPAEASCSLTQLAQMYEEVQAETRRLDGLRKTQVLERMELDEERKLLRQERAQLTALETELRERYGRERQEADEERRVLREERERLALLDDELRAERHALLADRAALQTEQQAVNEERRNLLALRQELEKIRASLTEVSAGHRDGNAATAMHQAPAGDDDKLRIAAFLQQLRGQAVSDGEIREIQKMQATYRWPLDFVLLFLEEAIGHGCQAVAEYRRQANLVAQRGLVTREQVRTFFQQRSHLDERISEVWATLGSSFKINDVFLDMYTKWSKTWGFAHDVILCACRETYRGAANPNLNYADAILQRWKAAGVRTVEEGEREIERFKLQRSRPRGGRGAGKTPSPNGPLAGTNVVPQTDDEAQAYERFKFI</sequence>
<dbReference type="AlphaFoldDB" id="A0A4R2RMH5"/>
<protein>
    <submittedName>
        <fullName evidence="5">DnaD/phage-associated family protein</fullName>
    </submittedName>
</protein>
<dbReference type="Pfam" id="PF07261">
    <property type="entry name" value="DnaB_2"/>
    <property type="match status" value="1"/>
</dbReference>
<dbReference type="Gene3D" id="1.10.10.630">
    <property type="entry name" value="DnaD domain-like"/>
    <property type="match status" value="1"/>
</dbReference>
<evidence type="ECO:0000256" key="2">
    <source>
        <dbReference type="SAM" id="Coils"/>
    </source>
</evidence>
<feature type="region of interest" description="Disordered" evidence="3">
    <location>
        <begin position="424"/>
        <end position="456"/>
    </location>
</feature>
<name>A0A4R2RMH5_9FIRM</name>
<gene>
    <name evidence="5" type="ORF">EDD73_11416</name>
</gene>
<evidence type="ECO:0000313" key="5">
    <source>
        <dbReference type="EMBL" id="TCP63869.1"/>
    </source>
</evidence>
<feature type="domain" description="DnaB/C C-terminal" evidence="4">
    <location>
        <begin position="361"/>
        <end position="417"/>
    </location>
</feature>
<comment type="caution">
    <text evidence="5">The sequence shown here is derived from an EMBL/GenBank/DDBJ whole genome shotgun (WGS) entry which is preliminary data.</text>
</comment>
<dbReference type="NCBIfam" id="TIGR01446">
    <property type="entry name" value="DnaD_dom"/>
    <property type="match status" value="1"/>
</dbReference>